<dbReference type="PROSITE" id="PS00154">
    <property type="entry name" value="ATPASE_E1_E2"/>
    <property type="match status" value="1"/>
</dbReference>
<dbReference type="NCBIfam" id="TIGR01525">
    <property type="entry name" value="ATPase-IB_hvy"/>
    <property type="match status" value="1"/>
</dbReference>
<evidence type="ECO:0000259" key="11">
    <source>
        <dbReference type="PROSITE" id="PS50846"/>
    </source>
</evidence>
<dbReference type="InterPro" id="IPR023298">
    <property type="entry name" value="ATPase_P-typ_TM_dom_sf"/>
</dbReference>
<evidence type="ECO:0000256" key="1">
    <source>
        <dbReference type="ARBA" id="ARBA00004127"/>
    </source>
</evidence>
<dbReference type="SFLD" id="SFLDG00002">
    <property type="entry name" value="C1.7:_P-type_atpase_like"/>
    <property type="match status" value="1"/>
</dbReference>
<dbReference type="GO" id="GO:0005524">
    <property type="term" value="F:ATP binding"/>
    <property type="evidence" value="ECO:0007669"/>
    <property type="project" value="UniProtKB-KW"/>
</dbReference>
<keyword evidence="13" id="KW-1185">Reference proteome</keyword>
<dbReference type="InterPro" id="IPR027256">
    <property type="entry name" value="P-typ_ATPase_IB"/>
</dbReference>
<dbReference type="SUPFAM" id="SSF56784">
    <property type="entry name" value="HAD-like"/>
    <property type="match status" value="1"/>
</dbReference>
<dbReference type="InterPro" id="IPR044492">
    <property type="entry name" value="P_typ_ATPase_HD_dom"/>
</dbReference>
<keyword evidence="3 10" id="KW-0812">Transmembrane</keyword>
<dbReference type="eggNOG" id="arCOG01576">
    <property type="taxonomic scope" value="Archaea"/>
</dbReference>
<protein>
    <submittedName>
        <fullName evidence="12">P-type transport ATPase (Probable substrate copper/metal cation)</fullName>
        <ecNumber evidence="12">3.6.3.-</ecNumber>
    </submittedName>
</protein>
<dbReference type="InterPro" id="IPR023299">
    <property type="entry name" value="ATPase_P-typ_cyto_dom_N"/>
</dbReference>
<dbReference type="SUPFAM" id="SSF81665">
    <property type="entry name" value="Calcium ATPase, transmembrane domain M"/>
    <property type="match status" value="1"/>
</dbReference>
<comment type="similarity">
    <text evidence="2">Belongs to the cation transport ATPase (P-type) (TC 3.A.3) family. Type IB subfamily.</text>
</comment>
<dbReference type="EnsemblBacteria" id="CAI49661">
    <property type="protein sequence ID" value="CAI49661"/>
    <property type="gene ID" value="NP_3140A"/>
</dbReference>
<dbReference type="GO" id="GO:0055070">
    <property type="term" value="P:copper ion homeostasis"/>
    <property type="evidence" value="ECO:0007669"/>
    <property type="project" value="TreeGrafter"/>
</dbReference>
<dbReference type="InterPro" id="IPR008250">
    <property type="entry name" value="ATPase_P-typ_transduc_dom_A_sf"/>
</dbReference>
<dbReference type="InterPro" id="IPR018303">
    <property type="entry name" value="ATPase_P-typ_P_site"/>
</dbReference>
<dbReference type="Gene3D" id="2.70.150.10">
    <property type="entry name" value="Calcium-transporting ATPase, cytoplasmic transduction domain A"/>
    <property type="match status" value="1"/>
</dbReference>
<feature type="transmembrane region" description="Helical" evidence="10">
    <location>
        <begin position="738"/>
        <end position="754"/>
    </location>
</feature>
<dbReference type="EC" id="3.6.3.-" evidence="12"/>
<dbReference type="CDD" id="cd00371">
    <property type="entry name" value="HMA"/>
    <property type="match status" value="1"/>
</dbReference>
<dbReference type="GO" id="GO:0016887">
    <property type="term" value="F:ATP hydrolysis activity"/>
    <property type="evidence" value="ECO:0007669"/>
    <property type="project" value="InterPro"/>
</dbReference>
<dbReference type="SUPFAM" id="SSF55008">
    <property type="entry name" value="HMA, heavy metal-associated domain"/>
    <property type="match status" value="1"/>
</dbReference>
<dbReference type="GO" id="GO:0005507">
    <property type="term" value="F:copper ion binding"/>
    <property type="evidence" value="ECO:0007669"/>
    <property type="project" value="TreeGrafter"/>
</dbReference>
<dbReference type="Gene3D" id="3.30.70.100">
    <property type="match status" value="1"/>
</dbReference>
<dbReference type="NCBIfam" id="TIGR01511">
    <property type="entry name" value="ATPase-IB1_Cu"/>
    <property type="match status" value="1"/>
</dbReference>
<feature type="transmembrane region" description="Helical" evidence="10">
    <location>
        <begin position="152"/>
        <end position="176"/>
    </location>
</feature>
<feature type="transmembrane region" description="Helical" evidence="10">
    <location>
        <begin position="252"/>
        <end position="270"/>
    </location>
</feature>
<evidence type="ECO:0000256" key="10">
    <source>
        <dbReference type="SAM" id="Phobius"/>
    </source>
</evidence>
<dbReference type="GO" id="GO:0016020">
    <property type="term" value="C:membrane"/>
    <property type="evidence" value="ECO:0007669"/>
    <property type="project" value="InterPro"/>
</dbReference>
<feature type="transmembrane region" description="Helical" evidence="10">
    <location>
        <begin position="433"/>
        <end position="457"/>
    </location>
</feature>
<evidence type="ECO:0000256" key="3">
    <source>
        <dbReference type="ARBA" id="ARBA00022692"/>
    </source>
</evidence>
<evidence type="ECO:0000313" key="12">
    <source>
        <dbReference type="EMBL" id="CAI49661.1"/>
    </source>
</evidence>
<keyword evidence="7" id="KW-1278">Translocase</keyword>
<keyword evidence="8 10" id="KW-1133">Transmembrane helix</keyword>
<dbReference type="HOGENOM" id="CLU_001771_0_3_2"/>
<dbReference type="Pfam" id="PF00403">
    <property type="entry name" value="HMA"/>
    <property type="match status" value="1"/>
</dbReference>
<evidence type="ECO:0000313" key="13">
    <source>
        <dbReference type="Proteomes" id="UP000002698"/>
    </source>
</evidence>
<dbReference type="Gene3D" id="3.40.1110.10">
    <property type="entry name" value="Calcium-transporting ATPase, cytoplasmic domain N"/>
    <property type="match status" value="1"/>
</dbReference>
<evidence type="ECO:0000256" key="7">
    <source>
        <dbReference type="ARBA" id="ARBA00022967"/>
    </source>
</evidence>
<evidence type="ECO:0000256" key="9">
    <source>
        <dbReference type="ARBA" id="ARBA00023136"/>
    </source>
</evidence>
<dbReference type="KEGG" id="nph:NP_3140A"/>
<dbReference type="GO" id="GO:0043682">
    <property type="term" value="F:P-type divalent copper transporter activity"/>
    <property type="evidence" value="ECO:0007669"/>
    <property type="project" value="TreeGrafter"/>
</dbReference>
<feature type="domain" description="HMA" evidence="11">
    <location>
        <begin position="65"/>
        <end position="131"/>
    </location>
</feature>
<feature type="transmembrane region" description="Helical" evidence="10">
    <location>
        <begin position="223"/>
        <end position="246"/>
    </location>
</feature>
<keyword evidence="12" id="KW-0378">Hydrolase</keyword>
<dbReference type="PANTHER" id="PTHR43520">
    <property type="entry name" value="ATP7, ISOFORM B"/>
    <property type="match status" value="1"/>
</dbReference>
<dbReference type="Gene3D" id="3.40.50.1000">
    <property type="entry name" value="HAD superfamily/HAD-like"/>
    <property type="match status" value="1"/>
</dbReference>
<gene>
    <name evidence="12" type="primary">tpa03</name>
    <name evidence="12" type="ordered locus">NP_3140A</name>
</gene>
<reference evidence="12 13" key="1">
    <citation type="journal article" date="2005" name="Genome Res.">
        <title>Living with two extremes: conclusions from the genome sequence of Natronomonas pharaonis.</title>
        <authorList>
            <person name="Falb M."/>
            <person name="Pfeiffer F."/>
            <person name="Palm P."/>
            <person name="Rodewald K."/>
            <person name="Hickmann V."/>
            <person name="Tittor J."/>
            <person name="Oesterhelt D."/>
        </authorList>
    </citation>
    <scope>NUCLEOTIDE SEQUENCE [LARGE SCALE GENOMIC DNA]</scope>
    <source>
        <strain evidence="13">ATCC 35678 / DSM 2160 / CIP 103997 / JCM 8858 / NBRC 14720 / NCIMB 2260 / Gabara</strain>
    </source>
</reference>
<feature type="transmembrane region" description="Helical" evidence="10">
    <location>
        <begin position="188"/>
        <end position="211"/>
    </location>
</feature>
<dbReference type="InterPro" id="IPR036163">
    <property type="entry name" value="HMA_dom_sf"/>
</dbReference>
<keyword evidence="4" id="KW-0479">Metal-binding</keyword>
<dbReference type="STRING" id="348780.NP_3140A"/>
<dbReference type="InterPro" id="IPR036412">
    <property type="entry name" value="HAD-like_sf"/>
</dbReference>
<dbReference type="PRINTS" id="PR00119">
    <property type="entry name" value="CATATPASE"/>
</dbReference>
<comment type="subcellular location">
    <subcellularLocation>
        <location evidence="1">Endomembrane system</location>
        <topology evidence="1">Multi-pass membrane protein</topology>
    </subcellularLocation>
</comment>
<dbReference type="GO" id="GO:0012505">
    <property type="term" value="C:endomembrane system"/>
    <property type="evidence" value="ECO:0007669"/>
    <property type="project" value="UniProtKB-SubCell"/>
</dbReference>
<dbReference type="SFLD" id="SFLDF00027">
    <property type="entry name" value="p-type_atpase"/>
    <property type="match status" value="1"/>
</dbReference>
<dbReference type="Pfam" id="PF00122">
    <property type="entry name" value="E1-E2_ATPase"/>
    <property type="match status" value="1"/>
</dbReference>
<dbReference type="InterPro" id="IPR023214">
    <property type="entry name" value="HAD_sf"/>
</dbReference>
<dbReference type="InterPro" id="IPR006121">
    <property type="entry name" value="HMA_dom"/>
</dbReference>
<dbReference type="PROSITE" id="PS50846">
    <property type="entry name" value="HMA_2"/>
    <property type="match status" value="1"/>
</dbReference>
<sequence length="782" mass="83305">MGTCTLCELPTPDTPVTEADVDGEFCCRGCLEVYRSLGDVDVEDVDEEALGTDTTPADDVPESAETAYLSVEGLHCATCELFIESVADDIDGVYAAEASYSTDMARVHYDPDTCDPSSLPDALSQFGYYATEPGEEPDSFLDRLSFKEYRSVIALLVMMPVMAPYLLFVYPTYLGIYPRSFLFESNLYYMVFVPLFVWSTIIVAGVGYPYFRGAYVSLRVRQPNMDVLIALAVSAAYLYSTVSVFLLGSRTVYFDVAVMILAVVTVGDHVESRVKERALDYYSELAESRVTHARLLDDDGATQEVPLESCGPGDRVLVRPGERVPVDGTVVEGTAAVDESVITGESVPVPKSPGSEVIGGSIVTDNAVVVEVGDEGTSTLDRLVELLWSVQSSDAGIQRLANRFALVFVPVVIVIAVVTTLGWVALGRPVGEAILIGVSVLVVSCPCSLGIATPLALTAGTNAASSSGMLVFDGSVFERIPDTDTVAFDKTGTLTTGEMAVVDVVGDDPDAVLRRAAAVEQRSSHPVGKAILAAAPETTATVTAFERNPRSVAADVDGDRVLVGHPDTFDAEGWTVPERFRTAVDETRADGKHPTVVGWNGTVTGVVALQDTPRDDWQEAVAALGAETDVVVITGDDERVARQFEAEPAVDEVFAEVRPEAKRELITRLQADGEVTMVGDGTNDAAALASADLGVAMAHGTELTIDAADAVVTGDELATVPEFFDIADRVRRRIRQNLVWAVGYNVVAIPLAVAGLVNPLIAAVLMAASSLIVVSNSRRSLV</sequence>
<evidence type="ECO:0000256" key="8">
    <source>
        <dbReference type="ARBA" id="ARBA00022989"/>
    </source>
</evidence>
<keyword evidence="9 10" id="KW-0472">Membrane</keyword>
<dbReference type="AlphaFoldDB" id="A0A1U7EX22"/>
<organism evidence="12 13">
    <name type="scientific">Natronomonas pharaonis (strain ATCC 35678 / DSM 2160 / CIP 103997 / JCM 8858 / NBRC 14720 / NCIMB 2260 / Gabara)</name>
    <name type="common">Halobacterium pharaonis</name>
    <dbReference type="NCBI Taxonomy" id="348780"/>
    <lineage>
        <taxon>Archaea</taxon>
        <taxon>Methanobacteriati</taxon>
        <taxon>Methanobacteriota</taxon>
        <taxon>Stenosarchaea group</taxon>
        <taxon>Halobacteria</taxon>
        <taxon>Halobacteriales</taxon>
        <taxon>Natronomonadaceae</taxon>
        <taxon>Natronomonas</taxon>
    </lineage>
</organism>
<keyword evidence="5" id="KW-0547">Nucleotide-binding</keyword>
<dbReference type="EMBL" id="CR936257">
    <property type="protein sequence ID" value="CAI49661.1"/>
    <property type="molecule type" value="Genomic_DNA"/>
</dbReference>
<keyword evidence="6" id="KW-0067">ATP-binding</keyword>
<dbReference type="InterPro" id="IPR059000">
    <property type="entry name" value="ATPase_P-type_domA"/>
</dbReference>
<dbReference type="SUPFAM" id="SSF81653">
    <property type="entry name" value="Calcium ATPase, transduction domain A"/>
    <property type="match status" value="1"/>
</dbReference>
<dbReference type="PANTHER" id="PTHR43520:SF8">
    <property type="entry name" value="P-TYPE CU(+) TRANSPORTER"/>
    <property type="match status" value="1"/>
</dbReference>
<feature type="transmembrane region" description="Helical" evidence="10">
    <location>
        <begin position="404"/>
        <end position="427"/>
    </location>
</feature>
<dbReference type="NCBIfam" id="TIGR01494">
    <property type="entry name" value="ATPase_P-type"/>
    <property type="match status" value="1"/>
</dbReference>
<evidence type="ECO:0000256" key="6">
    <source>
        <dbReference type="ARBA" id="ARBA00022840"/>
    </source>
</evidence>
<dbReference type="SFLD" id="SFLDS00003">
    <property type="entry name" value="Haloacid_Dehalogenase"/>
    <property type="match status" value="1"/>
</dbReference>
<dbReference type="RefSeq" id="WP_011323283.1">
    <property type="nucleotide sequence ID" value="NC_007426.1"/>
</dbReference>
<evidence type="ECO:0000256" key="2">
    <source>
        <dbReference type="ARBA" id="ARBA00006024"/>
    </source>
</evidence>
<dbReference type="Proteomes" id="UP000002698">
    <property type="component" value="Chromosome"/>
</dbReference>
<evidence type="ECO:0000256" key="4">
    <source>
        <dbReference type="ARBA" id="ARBA00022723"/>
    </source>
</evidence>
<dbReference type="Pfam" id="PF00702">
    <property type="entry name" value="Hydrolase"/>
    <property type="match status" value="1"/>
</dbReference>
<proteinExistence type="inferred from homology"/>
<dbReference type="GeneID" id="3703350"/>
<name>A0A1U7EX22_NATPD</name>
<accession>A0A1U7EX22</accession>
<dbReference type="InterPro" id="IPR001757">
    <property type="entry name" value="P_typ_ATPase"/>
</dbReference>
<dbReference type="OrthoDB" id="8588at2157"/>
<evidence type="ECO:0000256" key="5">
    <source>
        <dbReference type="ARBA" id="ARBA00022741"/>
    </source>
</evidence>